<reference evidence="2" key="1">
    <citation type="journal article" date="2019" name="Int. J. Syst. Evol. Microbiol.">
        <title>The Global Catalogue of Microorganisms (GCM) 10K type strain sequencing project: providing services to taxonomists for standard genome sequencing and annotation.</title>
        <authorList>
            <consortium name="The Broad Institute Genomics Platform"/>
            <consortium name="The Broad Institute Genome Sequencing Center for Infectious Disease"/>
            <person name="Wu L."/>
            <person name="Ma J."/>
        </authorList>
    </citation>
    <scope>NUCLEOTIDE SEQUENCE [LARGE SCALE GENOMIC DNA]</scope>
    <source>
        <strain evidence="2">JCM 13852</strain>
    </source>
</reference>
<keyword evidence="2" id="KW-1185">Reference proteome</keyword>
<dbReference type="RefSeq" id="WP_269809385.1">
    <property type="nucleotide sequence ID" value="NZ_JBHSPC010000160.1"/>
</dbReference>
<proteinExistence type="predicted"/>
<evidence type="ECO:0000313" key="1">
    <source>
        <dbReference type="EMBL" id="MFC5675208.1"/>
    </source>
</evidence>
<evidence type="ECO:0000313" key="2">
    <source>
        <dbReference type="Proteomes" id="UP001596183"/>
    </source>
</evidence>
<dbReference type="Proteomes" id="UP001596183">
    <property type="component" value="Unassembled WGS sequence"/>
</dbReference>
<gene>
    <name evidence="1" type="ORF">ACFP2V_35670</name>
</gene>
<name>A0ABW0XXK7_9ACTN</name>
<organism evidence="1 2">
    <name type="scientific">Streptomyces incanus</name>
    <dbReference type="NCBI Taxonomy" id="887453"/>
    <lineage>
        <taxon>Bacteria</taxon>
        <taxon>Bacillati</taxon>
        <taxon>Actinomycetota</taxon>
        <taxon>Actinomycetes</taxon>
        <taxon>Kitasatosporales</taxon>
        <taxon>Streptomycetaceae</taxon>
        <taxon>Streptomyces</taxon>
    </lineage>
</organism>
<accession>A0ABW0XXK7</accession>
<sequence>MAKALRVQAGALGVPAAAVDDFGGFEGQYEQIEKVAAHHGNHRS</sequence>
<dbReference type="EMBL" id="JBHSPC010000160">
    <property type="protein sequence ID" value="MFC5675208.1"/>
    <property type="molecule type" value="Genomic_DNA"/>
</dbReference>
<protein>
    <submittedName>
        <fullName evidence="1">Uncharacterized protein</fullName>
    </submittedName>
</protein>
<comment type="caution">
    <text evidence="1">The sequence shown here is derived from an EMBL/GenBank/DDBJ whole genome shotgun (WGS) entry which is preliminary data.</text>
</comment>